<feature type="compositionally biased region" description="Basic residues" evidence="1">
    <location>
        <begin position="269"/>
        <end position="281"/>
    </location>
</feature>
<proteinExistence type="predicted"/>
<reference evidence="2" key="1">
    <citation type="journal article" date="2023" name="GigaByte">
        <title>Genome assembly of the bearded iris, Iris pallida Lam.</title>
        <authorList>
            <person name="Bruccoleri R.E."/>
            <person name="Oakeley E.J."/>
            <person name="Faust A.M.E."/>
            <person name="Altorfer M."/>
            <person name="Dessus-Babus S."/>
            <person name="Burckhardt D."/>
            <person name="Oertli M."/>
            <person name="Naumann U."/>
            <person name="Petersen F."/>
            <person name="Wong J."/>
        </authorList>
    </citation>
    <scope>NUCLEOTIDE SEQUENCE</scope>
    <source>
        <strain evidence="2">GSM-AAB239-AS_SAM_17_03QT</strain>
    </source>
</reference>
<dbReference type="AlphaFoldDB" id="A0AAX6FCR5"/>
<reference evidence="2" key="2">
    <citation type="submission" date="2023-04" db="EMBL/GenBank/DDBJ databases">
        <authorList>
            <person name="Bruccoleri R.E."/>
            <person name="Oakeley E.J."/>
            <person name="Faust A.-M."/>
            <person name="Dessus-Babus S."/>
            <person name="Altorfer M."/>
            <person name="Burckhardt D."/>
            <person name="Oertli M."/>
            <person name="Naumann U."/>
            <person name="Petersen F."/>
            <person name="Wong J."/>
        </authorList>
    </citation>
    <scope>NUCLEOTIDE SEQUENCE</scope>
    <source>
        <strain evidence="2">GSM-AAB239-AS_SAM_17_03QT</strain>
        <tissue evidence="2">Leaf</tissue>
    </source>
</reference>
<gene>
    <name evidence="2" type="ORF">M6B38_139435</name>
</gene>
<sequence length="379" mass="41736">MESSATGRSATGPTGGSSRVSYRPTIDVDGRKVVIFSTTDMEALTAPCGLDLIRKFARRRLSIEAIKKDLASRGFRGLIEVKAIDDRHVLIRPNDESDFLRLRSMDCWFVGRVPMVIFRSSVDFLPMREDPRVPIWIAFPGLPHCMFDTNAVLSIASGLGTPLYTDRATASFSRPGVARVLVEVDVSKPLQHEVFFQLPDGVRSQPVVYERTPLYCVVCGLHGHVENDCGRPQGAKPAMDVEDRPPISDDPSSGVTLEEVGPEGGRGVSRGRRRRRSRHEKGKGIRQVWRRVQGRDSSRGLSQPGLRRSEGNRASSVPPFWHVGESSSGQLALWSDVGWPMQKGYSVPSSCLDGHSGPERGIRPIALPDLPIIIHSQLG</sequence>
<evidence type="ECO:0000256" key="1">
    <source>
        <dbReference type="SAM" id="MobiDB-lite"/>
    </source>
</evidence>
<dbReference type="EMBL" id="JANAVB010029819">
    <property type="protein sequence ID" value="KAJ6814106.1"/>
    <property type="molecule type" value="Genomic_DNA"/>
</dbReference>
<keyword evidence="3" id="KW-1185">Reference proteome</keyword>
<dbReference type="InterPro" id="IPR040256">
    <property type="entry name" value="At4g02000-like"/>
</dbReference>
<feature type="compositionally biased region" description="Polar residues" evidence="1">
    <location>
        <begin position="1"/>
        <end position="20"/>
    </location>
</feature>
<comment type="caution">
    <text evidence="2">The sequence shown here is derived from an EMBL/GenBank/DDBJ whole genome shotgun (WGS) entry which is preliminary data.</text>
</comment>
<accession>A0AAX6FCR5</accession>
<dbReference type="PANTHER" id="PTHR31286:SF179">
    <property type="entry name" value="RNASE H TYPE-1 DOMAIN-CONTAINING PROTEIN"/>
    <property type="match status" value="1"/>
</dbReference>
<dbReference type="PANTHER" id="PTHR31286">
    <property type="entry name" value="GLYCINE-RICH CELL WALL STRUCTURAL PROTEIN 1.8-LIKE"/>
    <property type="match status" value="1"/>
</dbReference>
<protein>
    <recommendedName>
        <fullName evidence="4">CCHC-type domain-containing protein</fullName>
    </recommendedName>
</protein>
<evidence type="ECO:0000313" key="3">
    <source>
        <dbReference type="Proteomes" id="UP001140949"/>
    </source>
</evidence>
<evidence type="ECO:0000313" key="2">
    <source>
        <dbReference type="EMBL" id="KAJ6814106.1"/>
    </source>
</evidence>
<name>A0AAX6FCR5_IRIPA</name>
<feature type="region of interest" description="Disordered" evidence="1">
    <location>
        <begin position="1"/>
        <end position="23"/>
    </location>
</feature>
<evidence type="ECO:0008006" key="4">
    <source>
        <dbReference type="Google" id="ProtNLM"/>
    </source>
</evidence>
<organism evidence="2 3">
    <name type="scientific">Iris pallida</name>
    <name type="common">Sweet iris</name>
    <dbReference type="NCBI Taxonomy" id="29817"/>
    <lineage>
        <taxon>Eukaryota</taxon>
        <taxon>Viridiplantae</taxon>
        <taxon>Streptophyta</taxon>
        <taxon>Embryophyta</taxon>
        <taxon>Tracheophyta</taxon>
        <taxon>Spermatophyta</taxon>
        <taxon>Magnoliopsida</taxon>
        <taxon>Liliopsida</taxon>
        <taxon>Asparagales</taxon>
        <taxon>Iridaceae</taxon>
        <taxon>Iridoideae</taxon>
        <taxon>Irideae</taxon>
        <taxon>Iris</taxon>
    </lineage>
</organism>
<dbReference type="Proteomes" id="UP001140949">
    <property type="component" value="Unassembled WGS sequence"/>
</dbReference>
<feature type="region of interest" description="Disordered" evidence="1">
    <location>
        <begin position="232"/>
        <end position="321"/>
    </location>
</feature>